<sequence>MKNTLVLLILLALVSCNNSKKETQTNLDQQSDFEVEYLEGYFPKNDIEFDAEVKALVIANQTDFDKYFGIAQTMNNKVPAIDFEKNKVAAIISAPSDKKQQIVITGTDLKNNKLIVKYKLKVGEDAQSFTSTDQKMFPIPKSVYAVDFVIDRDDSKTNKKQ</sequence>
<dbReference type="eggNOG" id="ENOG5033GE1">
    <property type="taxonomic scope" value="Bacteria"/>
</dbReference>
<accession>I3YU15</accession>
<proteinExistence type="predicted"/>
<organism evidence="1 2">
    <name type="scientific">Aequorivita sublithincola (strain DSM 14238 / LMG 21431 / ACAM 643 / 9-3)</name>
    <dbReference type="NCBI Taxonomy" id="746697"/>
    <lineage>
        <taxon>Bacteria</taxon>
        <taxon>Pseudomonadati</taxon>
        <taxon>Bacteroidota</taxon>
        <taxon>Flavobacteriia</taxon>
        <taxon>Flavobacteriales</taxon>
        <taxon>Flavobacteriaceae</taxon>
        <taxon>Aequorivita</taxon>
    </lineage>
</organism>
<name>I3YU15_AEQSU</name>
<evidence type="ECO:0000313" key="2">
    <source>
        <dbReference type="Proteomes" id="UP000006049"/>
    </source>
</evidence>
<dbReference type="PROSITE" id="PS51257">
    <property type="entry name" value="PROKAR_LIPOPROTEIN"/>
    <property type="match status" value="1"/>
</dbReference>
<dbReference type="KEGG" id="asl:Aeqsu_0982"/>
<protein>
    <recommendedName>
        <fullName evidence="3">Lipoprotein</fullName>
    </recommendedName>
</protein>
<gene>
    <name evidence="1" type="ordered locus">Aeqsu_0982</name>
</gene>
<dbReference type="Proteomes" id="UP000006049">
    <property type="component" value="Chromosome"/>
</dbReference>
<evidence type="ECO:0008006" key="3">
    <source>
        <dbReference type="Google" id="ProtNLM"/>
    </source>
</evidence>
<evidence type="ECO:0000313" key="1">
    <source>
        <dbReference type="EMBL" id="AFL80483.1"/>
    </source>
</evidence>
<dbReference type="STRING" id="746697.Aeqsu_0982"/>
<dbReference type="RefSeq" id="WP_014781741.1">
    <property type="nucleotide sequence ID" value="NC_018013.1"/>
</dbReference>
<dbReference type="EMBL" id="CP003280">
    <property type="protein sequence ID" value="AFL80483.1"/>
    <property type="molecule type" value="Genomic_DNA"/>
</dbReference>
<dbReference type="HOGENOM" id="CLU_1640205_0_0_10"/>
<dbReference type="OrthoDB" id="1441097at2"/>
<keyword evidence="2" id="KW-1185">Reference proteome</keyword>
<reference evidence="1 2" key="1">
    <citation type="submission" date="2012-06" db="EMBL/GenBank/DDBJ databases">
        <title>The complete genome of Aequorivita sublithincola DSM 14238.</title>
        <authorList>
            <consortium name="US DOE Joint Genome Institute (JGI-PGF)"/>
            <person name="Lucas S."/>
            <person name="Copeland A."/>
            <person name="Lapidus A."/>
            <person name="Goodwin L."/>
            <person name="Pitluck S."/>
            <person name="Peters L."/>
            <person name="Munk A.C.C."/>
            <person name="Kyrpides N."/>
            <person name="Mavromatis K."/>
            <person name="Pagani I."/>
            <person name="Ivanova N."/>
            <person name="Ovchinnikova G."/>
            <person name="Zeytun A."/>
            <person name="Detter J.C."/>
            <person name="Han C."/>
            <person name="Land M."/>
            <person name="Hauser L."/>
            <person name="Markowitz V."/>
            <person name="Cheng J.-F."/>
            <person name="Hugenholtz P."/>
            <person name="Woyke T."/>
            <person name="Wu D."/>
            <person name="Tindall B."/>
            <person name="Faehnrich R."/>
            <person name="Brambilla E."/>
            <person name="Klenk H.-P."/>
            <person name="Eisen J.A."/>
        </authorList>
    </citation>
    <scope>NUCLEOTIDE SEQUENCE [LARGE SCALE GENOMIC DNA]</scope>
    <source>
        <strain evidence="2">DSM 14238 / LMG 21431 / ACAM 643 / 9-3</strain>
    </source>
</reference>
<dbReference type="AlphaFoldDB" id="I3YU15"/>